<dbReference type="EMBL" id="SPQC01000074">
    <property type="protein sequence ID" value="TFU19703.1"/>
    <property type="molecule type" value="Genomic_DNA"/>
</dbReference>
<organism evidence="9 10">
    <name type="scientific">Rothia nasimurium</name>
    <dbReference type="NCBI Taxonomy" id="85336"/>
    <lineage>
        <taxon>Bacteria</taxon>
        <taxon>Bacillati</taxon>
        <taxon>Actinomycetota</taxon>
        <taxon>Actinomycetes</taxon>
        <taxon>Micrococcales</taxon>
        <taxon>Micrococcaceae</taxon>
        <taxon>Rothia</taxon>
    </lineage>
</organism>
<dbReference type="Proteomes" id="UP000297951">
    <property type="component" value="Unassembled WGS sequence"/>
</dbReference>
<dbReference type="GO" id="GO:0003755">
    <property type="term" value="F:peptidyl-prolyl cis-trans isomerase activity"/>
    <property type="evidence" value="ECO:0007669"/>
    <property type="project" value="UniProtKB-KW"/>
</dbReference>
<dbReference type="PANTHER" id="PTHR43811:SF19">
    <property type="entry name" value="39 KDA FK506-BINDING NUCLEAR PROTEIN"/>
    <property type="match status" value="1"/>
</dbReference>
<evidence type="ECO:0000259" key="8">
    <source>
        <dbReference type="PROSITE" id="PS50059"/>
    </source>
</evidence>
<name>A0A4Y9F0A8_9MICC</name>
<gene>
    <name evidence="9" type="ORF">E4U03_12215</name>
</gene>
<accession>A0A4Y9F0A8</accession>
<evidence type="ECO:0000256" key="2">
    <source>
        <dbReference type="ARBA" id="ARBA00006577"/>
    </source>
</evidence>
<evidence type="ECO:0000313" key="9">
    <source>
        <dbReference type="EMBL" id="TFU19703.1"/>
    </source>
</evidence>
<dbReference type="Pfam" id="PF00254">
    <property type="entry name" value="FKBP_C"/>
    <property type="match status" value="1"/>
</dbReference>
<dbReference type="Gene3D" id="3.10.50.40">
    <property type="match status" value="1"/>
</dbReference>
<dbReference type="InterPro" id="IPR046357">
    <property type="entry name" value="PPIase_dom_sf"/>
</dbReference>
<sequence length="374" mass="37431">MYAVKKSVLLKSATSRKVKPVKKKSALFASSGAVLALVLSACGGSGSGSSLSDVDYSMNGATAEPSVSFATPFAANGTEAYKIEDGDGATIEDGDSLLVDATVFSGTDGTSLGTTYTDAPMIIPVGEDLKNAAPELYDILIGSKVGMSFSYSTNIDTASTSTAEATPTVSAGTATNVEVYTVSGKLLKSAEGTENEKKLSALESFSLADDGTATLTLSADRGDAPTELYTEDLITGTGATVSESDTIYVNYVGVTWSDGTQFDGNFGASPTALSLNGVIEGWKQGLAGKTVGSRVLLVIPSELAYGEDAATSGAPEGALVFVVDILGSSPTRTAAASASASADASATATADASASATETASESASAEATASASE</sequence>
<keyword evidence="4 6" id="KW-0697">Rotamase</keyword>
<keyword evidence="5 6" id="KW-0413">Isomerase</keyword>
<feature type="domain" description="PPIase FKBP-type" evidence="8">
    <location>
        <begin position="244"/>
        <end position="329"/>
    </location>
</feature>
<protein>
    <recommendedName>
        <fullName evidence="3 6">peptidylprolyl isomerase</fullName>
        <ecNumber evidence="3 6">5.2.1.8</ecNumber>
    </recommendedName>
</protein>
<dbReference type="AlphaFoldDB" id="A0A4Y9F0A8"/>
<reference evidence="9 10" key="1">
    <citation type="submission" date="2019-03" db="EMBL/GenBank/DDBJ databases">
        <title>Diversity of the mouse oral microbiome.</title>
        <authorList>
            <person name="Joseph S."/>
            <person name="Aduse-Opoku J."/>
            <person name="Curtis M."/>
            <person name="Wade W."/>
            <person name="Hashim A."/>
        </authorList>
    </citation>
    <scope>NUCLEOTIDE SEQUENCE [LARGE SCALE GENOMIC DNA]</scope>
    <source>
        <strain evidence="10">irhom_31</strain>
    </source>
</reference>
<comment type="caution">
    <text evidence="9">The sequence shown here is derived from an EMBL/GenBank/DDBJ whole genome shotgun (WGS) entry which is preliminary data.</text>
</comment>
<evidence type="ECO:0000256" key="6">
    <source>
        <dbReference type="PROSITE-ProRule" id="PRU00277"/>
    </source>
</evidence>
<evidence type="ECO:0000256" key="4">
    <source>
        <dbReference type="ARBA" id="ARBA00023110"/>
    </source>
</evidence>
<dbReference type="PROSITE" id="PS50059">
    <property type="entry name" value="FKBP_PPIASE"/>
    <property type="match status" value="1"/>
</dbReference>
<comment type="similarity">
    <text evidence="2">Belongs to the FKBP-type PPIase family.</text>
</comment>
<proteinExistence type="inferred from homology"/>
<evidence type="ECO:0000256" key="5">
    <source>
        <dbReference type="ARBA" id="ARBA00023235"/>
    </source>
</evidence>
<dbReference type="PANTHER" id="PTHR43811">
    <property type="entry name" value="FKBP-TYPE PEPTIDYL-PROLYL CIS-TRANS ISOMERASE FKPA"/>
    <property type="match status" value="1"/>
</dbReference>
<evidence type="ECO:0000256" key="1">
    <source>
        <dbReference type="ARBA" id="ARBA00000971"/>
    </source>
</evidence>
<comment type="catalytic activity">
    <reaction evidence="1 6">
        <text>[protein]-peptidylproline (omega=180) = [protein]-peptidylproline (omega=0)</text>
        <dbReference type="Rhea" id="RHEA:16237"/>
        <dbReference type="Rhea" id="RHEA-COMP:10747"/>
        <dbReference type="Rhea" id="RHEA-COMP:10748"/>
        <dbReference type="ChEBI" id="CHEBI:83833"/>
        <dbReference type="ChEBI" id="CHEBI:83834"/>
        <dbReference type="EC" id="5.2.1.8"/>
    </reaction>
</comment>
<evidence type="ECO:0000256" key="7">
    <source>
        <dbReference type="SAM" id="MobiDB-lite"/>
    </source>
</evidence>
<dbReference type="EC" id="5.2.1.8" evidence="3 6"/>
<dbReference type="SUPFAM" id="SSF54534">
    <property type="entry name" value="FKBP-like"/>
    <property type="match status" value="1"/>
</dbReference>
<evidence type="ECO:0000313" key="10">
    <source>
        <dbReference type="Proteomes" id="UP000297951"/>
    </source>
</evidence>
<dbReference type="InterPro" id="IPR001179">
    <property type="entry name" value="PPIase_FKBP_dom"/>
</dbReference>
<evidence type="ECO:0000256" key="3">
    <source>
        <dbReference type="ARBA" id="ARBA00013194"/>
    </source>
</evidence>
<feature type="region of interest" description="Disordered" evidence="7">
    <location>
        <begin position="336"/>
        <end position="374"/>
    </location>
</feature>
<dbReference type="OrthoDB" id="25996at2"/>